<keyword evidence="1" id="KW-0479">Metal-binding</keyword>
<keyword evidence="4" id="KW-0732">Signal</keyword>
<sequence length="2007" mass="225118">MSSFTSLLTVSIDWLIQVRYANGGKDGLTKLSQALKKLIEEAIEKAYTSLNKQYPLAKPPSKVASSAASAPPAKSTESTIPVKKSFEEIKKDIENEVKSLPNEINKLQINPLTEEENKRLSDCQSKLSALQTVHKLAEFADQLDTSKNNSPNLLTNLCDGLQTFLGYDKDSKGYDGSGIVYSDLDRLCDGVMAFLYQVLKDVSEKQPYSVGKEELKKLVSDLKTKLSTGREGFKFIETVAERVREYNERVATSNDYVKNKIKEMHNHVDKTLTDKLRSILLNDDSDLRKALTQEQVQKVEQAVTDADRLVKDYATKGTDFINGFREKKVFSYRKGTTYEYRDEFKDLNPDVQQKINNAIQNISYEATRLGALSAKEQKHLEQMTAKIKDTFTSLNRCVNDKIGTDVTALVNKVNKQVEAILKVLNSIHDKLWQCVKQLETWIKDAERIVDGAITNVNPIVDKGVGFRNEIALEDSANQLKDKGLDLYGKFNVATQEVENLVKTALGEVKKMDEALKGDLWKVKERIRDAIWKHVNADLEIHNLDDKVEKDLVTLKGKIEVEMKSYIQSLRIKIKHEVEQILNGGMDTQKGLKGITSAVKHRFADAFKKGENDGFGQTVKGWIKGILDEDAVIKSLMQRYVKPADRTNGDINRFYSTKTDEIAGAISTHIMKHVGNEIATVQSAIDKVEPSSGNSTIKKYVEAIKGVCEDFAKKFRNAIGSTITADNIAQTIRNVLTNDLSSDSNIYDLQEAVMFIFPALHSAADQTAKQLDSLLLQNKVGKIIDSSKNSSIAGEMDGIYGKVKRLYDELGQTVEKATGMKINSTVEKDIMDGIGKHIPGTSGTIATKLGPELMPTFKEAQAKVEEKLIKDNLGKIIDGEIGEDDKKSGTEKLSNRIILSDVIDKFTGYKKYVTQDKVKLLSLTGTIEAREGSLPEAIGAIRDKANGDFEAAKKDSKEAKAFHEWHSAVKQNLKALSDAFSKKGMEVKTALQKLKDEKIGKQLHGVSVRSGTLQKIYNDMVTILREHFDPVIKSTTKLMRVDADRFKHECTQSLTQHVNTESQQAMDKLINQARKLCISSMKSSLEQFSGKVTEELKPLPTLIDTDRRHGFKGFMRTLEGTIGDDGGTTDENIARLKGLVGQLSGHVKHKDTFQNLSQKFKQFWHPLHDYLKEETKRVHAANNEKINPKPSGEEQLYTSKLDAAHSALNKLLDHISNHRYNHEVPAMLDSLSTKVDGLHPKTFNEPSTPLLDGVGEGLREFAAELGKAYINRYDGGKTIKRWTHRETGDVELTVGGRNGAKIFLSLLAILYHDLLKLRSECRGLSAHQINKSTDVGRLFAELGFKVSEKNQQNGELHDHRNKIGDYVFKRIMWPMKKADENEHLKGCESKKHDRYNNFHIFDLLNCIYSHFEQYNEVCHIATSSARRQPCSVYEMLVWLTGLPYTSVYGTMRDITLSEFFEDSTKQVAAEIEGIEMTLTDIGAVPIQACPRDITYNKVTKAITHICAKAYDVLASIAGHGDEYTLYASDYCNNSLGLKYPSSGQECLDMLLDVLRRCLPALRYIFYRCNVTAEHHGWRNCEYGKDVPTSKSHCSNSATGQVTGQPTCEAKCQPTSPLMSYLNDCLPGHLPHNVSSIGCRSVCSNCPSAAKLGMPCLTPMGFRGFSGSTKSGADLCEIIREFLGSGLVASLFCLVPTPPKTLPEHFGFALSLVNGWVNITNLTPEKRSEFSFQSSFESRIRDVSLMLYPDSNKLIKTLMRAYGSQAVLHEYCKHPHLVNFTSSDICRYDVADVACAPYLQSLCSGSYEYMAIKHCELYLTWAIYLSWDFWRLLNNLYNDFCNIFCADWGCRGCLRGDTCKKGSHGRTDEKSGNPRCQCPSIVDCKGVSPTLYRYGFSFCDAVKLNDDKYKKKCSDFCSQLNKMLTSQYFKDLFKECDNFIWTIREPFTYMVLALWSLSLFYLICVMVGRLDVLHIRSHLRSPSSHKITAQSLLAAAQVGRLAKISYLQP</sequence>
<evidence type="ECO:0000256" key="1">
    <source>
        <dbReference type="PROSITE-ProRule" id="PRU00723"/>
    </source>
</evidence>
<feature type="transmembrane region" description="Helical" evidence="3">
    <location>
        <begin position="1945"/>
        <end position="1968"/>
    </location>
</feature>
<feature type="zinc finger region" description="C3H1-type" evidence="1">
    <location>
        <begin position="1837"/>
        <end position="1865"/>
    </location>
</feature>
<dbReference type="GO" id="GO:0008270">
    <property type="term" value="F:zinc ion binding"/>
    <property type="evidence" value="ECO:0007669"/>
    <property type="project" value="UniProtKB-KW"/>
</dbReference>
<keyword evidence="3" id="KW-1133">Transmembrane helix</keyword>
<dbReference type="RefSeq" id="XP_012770408.1">
    <property type="nucleotide sequence ID" value="XM_012914954.1"/>
</dbReference>
<dbReference type="GeneID" id="24561686"/>
<dbReference type="EMBL" id="LK054909">
    <property type="protein sequence ID" value="CDR71460.1"/>
    <property type="molecule type" value="Genomic_DNA"/>
</dbReference>
<protein>
    <recommendedName>
        <fullName evidence="5">C3H1-type domain-containing protein</fullName>
    </recommendedName>
</protein>
<organism evidence="6">
    <name type="scientific">Babesia bigemina</name>
    <dbReference type="NCBI Taxonomy" id="5866"/>
    <lineage>
        <taxon>Eukaryota</taxon>
        <taxon>Sar</taxon>
        <taxon>Alveolata</taxon>
        <taxon>Apicomplexa</taxon>
        <taxon>Aconoidasida</taxon>
        <taxon>Piroplasmida</taxon>
        <taxon>Babesiidae</taxon>
        <taxon>Babesia</taxon>
    </lineage>
</organism>
<evidence type="ECO:0000313" key="6">
    <source>
        <dbReference type="EMBL" id="CDR71460.1"/>
    </source>
</evidence>
<dbReference type="InterPro" id="IPR000571">
    <property type="entry name" value="Znf_CCCH"/>
</dbReference>
<reference evidence="6" key="1">
    <citation type="journal article" date="2014" name="Nucleic Acids Res.">
        <title>The evolutionary dynamics of variant antigen genes in Babesia reveal a history of genomic innovation underlying host-parasite interaction.</title>
        <authorList>
            <person name="Jackson A.P."/>
            <person name="Otto T.D."/>
            <person name="Darby A."/>
            <person name="Ramaprasad A."/>
            <person name="Xia D."/>
            <person name="Echaide I.E."/>
            <person name="Farber M."/>
            <person name="Gahlot S."/>
            <person name="Gamble J."/>
            <person name="Gupta D."/>
            <person name="Gupta Y."/>
            <person name="Jackson L."/>
            <person name="Malandrin L."/>
            <person name="Malas T.B."/>
            <person name="Moussa E."/>
            <person name="Nair M."/>
            <person name="Reid AJ."/>
            <person name="Sanders M."/>
            <person name="Sharma J."/>
            <person name="Tracey A."/>
            <person name="Quail M.A."/>
            <person name="Weir W."/>
            <person name="Wastling J.M."/>
            <person name="Hall N."/>
            <person name="Willadsen P."/>
            <person name="Lingelbach K."/>
            <person name="Shiels B."/>
            <person name="Tait A."/>
            <person name="Berriman M."/>
            <person name="Allred D.R."/>
            <person name="Pain A."/>
        </authorList>
    </citation>
    <scope>NUCLEOTIDE SEQUENCE</scope>
    <source>
        <strain evidence="6">Bond</strain>
    </source>
</reference>
<accession>A0A061BPN2</accession>
<feature type="region of interest" description="Disordered" evidence="2">
    <location>
        <begin position="58"/>
        <end position="79"/>
    </location>
</feature>
<feature type="chain" id="PRO_5001599613" description="C3H1-type domain-containing protein" evidence="4">
    <location>
        <begin position="24"/>
        <end position="2007"/>
    </location>
</feature>
<proteinExistence type="predicted"/>
<evidence type="ECO:0000256" key="4">
    <source>
        <dbReference type="SAM" id="SignalP"/>
    </source>
</evidence>
<dbReference type="KEGG" id="bbig:BBBOND_0001100"/>
<dbReference type="InterPro" id="IPR016024">
    <property type="entry name" value="ARM-type_fold"/>
</dbReference>
<evidence type="ECO:0000259" key="5">
    <source>
        <dbReference type="PROSITE" id="PS50103"/>
    </source>
</evidence>
<dbReference type="OrthoDB" id="9997102at2759"/>
<dbReference type="SUPFAM" id="SSF48371">
    <property type="entry name" value="ARM repeat"/>
    <property type="match status" value="1"/>
</dbReference>
<gene>
    <name evidence="6" type="ORF">BBBOND_0001100</name>
</gene>
<feature type="domain" description="C3H1-type" evidence="5">
    <location>
        <begin position="1837"/>
        <end position="1865"/>
    </location>
</feature>
<dbReference type="PROSITE" id="PS50103">
    <property type="entry name" value="ZF_C3H1"/>
    <property type="match status" value="1"/>
</dbReference>
<keyword evidence="3" id="KW-0812">Transmembrane</keyword>
<keyword evidence="3" id="KW-0472">Membrane</keyword>
<feature type="signal peptide" evidence="4">
    <location>
        <begin position="1"/>
        <end position="23"/>
    </location>
</feature>
<dbReference type="VEuPathDB" id="PiroplasmaDB:BBBOND_0001100"/>
<feature type="compositionally biased region" description="Low complexity" evidence="2">
    <location>
        <begin position="58"/>
        <end position="75"/>
    </location>
</feature>
<evidence type="ECO:0000256" key="2">
    <source>
        <dbReference type="SAM" id="MobiDB-lite"/>
    </source>
</evidence>
<keyword evidence="1" id="KW-0862">Zinc</keyword>
<evidence type="ECO:0000256" key="3">
    <source>
        <dbReference type="SAM" id="Phobius"/>
    </source>
</evidence>
<reference evidence="6" key="2">
    <citation type="submission" date="2014-06" db="EMBL/GenBank/DDBJ databases">
        <authorList>
            <person name="Aslett M."/>
            <person name="De Silva Nishadi"/>
        </authorList>
    </citation>
    <scope>NUCLEOTIDE SEQUENCE</scope>
    <source>
        <strain evidence="6">Bond</strain>
    </source>
</reference>
<keyword evidence="1" id="KW-0863">Zinc-finger</keyword>
<name>A0A061BPN2_BABBI</name>